<dbReference type="GO" id="GO:0032865">
    <property type="term" value="C:ERMES complex"/>
    <property type="evidence" value="ECO:0007669"/>
    <property type="project" value="UniProtKB-UniRule"/>
</dbReference>
<evidence type="ECO:0000256" key="3">
    <source>
        <dbReference type="ARBA" id="ARBA00022824"/>
    </source>
</evidence>
<dbReference type="PROSITE" id="PS51847">
    <property type="entry name" value="SMP"/>
    <property type="match status" value="1"/>
</dbReference>
<dbReference type="PANTHER" id="PTHR13466:SF0">
    <property type="entry name" value="SMP-LTD DOMAIN-CONTAINING PROTEIN"/>
    <property type="match status" value="1"/>
</dbReference>
<dbReference type="OMA" id="WSFTQGL"/>
<dbReference type="GO" id="GO:0015914">
    <property type="term" value="P:phospholipid transport"/>
    <property type="evidence" value="ECO:0007669"/>
    <property type="project" value="TreeGrafter"/>
</dbReference>
<keyword evidence="6" id="KW-0446">Lipid-binding</keyword>
<name>A0A1C7MQ29_GRIFR</name>
<proteinExistence type="inferred from homology"/>
<dbReference type="PANTHER" id="PTHR13466">
    <property type="entry name" value="TEX2 PROTEIN-RELATED"/>
    <property type="match status" value="1"/>
</dbReference>
<feature type="topological domain" description="Cytoplasmic" evidence="8">
    <location>
        <begin position="38"/>
        <end position="309"/>
    </location>
</feature>
<feature type="topological domain" description="Lumenal" evidence="8">
    <location>
        <begin position="1"/>
        <end position="16"/>
    </location>
</feature>
<evidence type="ECO:0000256" key="1">
    <source>
        <dbReference type="ARBA" id="ARBA00022448"/>
    </source>
</evidence>
<protein>
    <recommendedName>
        <fullName evidence="8">Maintenance of mitochondrial morphology protein 1</fullName>
    </recommendedName>
</protein>
<feature type="domain" description="SMP-LTD" evidence="10">
    <location>
        <begin position="82"/>
        <end position="291"/>
    </location>
</feature>
<dbReference type="AlphaFoldDB" id="A0A1C7MQ29"/>
<dbReference type="HAMAP" id="MF_03103">
    <property type="entry name" value="Mmm1"/>
    <property type="match status" value="1"/>
</dbReference>
<evidence type="ECO:0000256" key="7">
    <source>
        <dbReference type="ARBA" id="ARBA00023136"/>
    </source>
</evidence>
<organism evidence="11 12">
    <name type="scientific">Grifola frondosa</name>
    <name type="common">Maitake</name>
    <name type="synonym">Polyporus frondosus</name>
    <dbReference type="NCBI Taxonomy" id="5627"/>
    <lineage>
        <taxon>Eukaryota</taxon>
        <taxon>Fungi</taxon>
        <taxon>Dikarya</taxon>
        <taxon>Basidiomycota</taxon>
        <taxon>Agaricomycotina</taxon>
        <taxon>Agaricomycetes</taxon>
        <taxon>Polyporales</taxon>
        <taxon>Grifolaceae</taxon>
        <taxon>Grifola</taxon>
    </lineage>
</organism>
<dbReference type="EMBL" id="LUGG01000001">
    <property type="protein sequence ID" value="OBZ78975.1"/>
    <property type="molecule type" value="Genomic_DNA"/>
</dbReference>
<dbReference type="InterPro" id="IPR019411">
    <property type="entry name" value="MMM1_dom"/>
</dbReference>
<evidence type="ECO:0000313" key="12">
    <source>
        <dbReference type="Proteomes" id="UP000092993"/>
    </source>
</evidence>
<evidence type="ECO:0000259" key="10">
    <source>
        <dbReference type="PROSITE" id="PS51847"/>
    </source>
</evidence>
<evidence type="ECO:0000256" key="4">
    <source>
        <dbReference type="ARBA" id="ARBA00022989"/>
    </source>
</evidence>
<evidence type="ECO:0000256" key="5">
    <source>
        <dbReference type="ARBA" id="ARBA00023055"/>
    </source>
</evidence>
<evidence type="ECO:0000256" key="2">
    <source>
        <dbReference type="ARBA" id="ARBA00022692"/>
    </source>
</evidence>
<comment type="similarity">
    <text evidence="8">Belongs to the MMM1 family.</text>
</comment>
<keyword evidence="1" id="KW-0813">Transport</keyword>
<feature type="transmembrane region" description="Helical" evidence="9">
    <location>
        <begin position="12"/>
        <end position="36"/>
    </location>
</feature>
<evidence type="ECO:0000313" key="11">
    <source>
        <dbReference type="EMBL" id="OBZ78975.1"/>
    </source>
</evidence>
<sequence>MGSAYIFTLQPTFTQGLILGQFSILFLLFLILKYLFFDSSPHRPYRTSSYQPKAERDEGDNVFLTNDKLHLRYGDEGQGEAGVESADWLNVFLKQVMQAYRVKLRDDLPGAEGDEVARQRIEDFANKMRPPGFLDHIKVHSVDLGISAPRLSRAHVKRHLSSASDPEMEFDMTYVDSLSISLSTSVLFNYPFPSFARLPVSLTISLSIFSSSILLTPPHPHSPHPTVTFTLPSPHTDFTLDLRTTSLLGSRAKLEDVPKLHELIQHQIRRLIVERGTWKVVLPGLASVNDVREDVQKEQDMMEDEALIE</sequence>
<comment type="caution">
    <text evidence="11">The sequence shown here is derived from an EMBL/GenBank/DDBJ whole genome shotgun (WGS) entry which is preliminary data.</text>
</comment>
<comment type="subunit">
    <text evidence="8">Homodimer. Component of the ER-mitochondria encounter structure (ERMES) or MDM complex, composed of MMM1, MDM10, MDM12 and MDM34. A MMM1 homodimer associates with one molecule of MDM12 on each side in a pairwise head-to-tail manner, and the SMP-LTD domains of MMM1 and MDM12 generate a continuous hydrophobic tunnel for phospholipid trafficking.</text>
</comment>
<keyword evidence="3 8" id="KW-0256">Endoplasmic reticulum</keyword>
<dbReference type="CDD" id="cd21671">
    <property type="entry name" value="SMP_Mmm1"/>
    <property type="match status" value="1"/>
</dbReference>
<dbReference type="GO" id="GO:0045040">
    <property type="term" value="P:protein insertion into mitochondrial outer membrane"/>
    <property type="evidence" value="ECO:0007669"/>
    <property type="project" value="UniProtKB-UniRule"/>
</dbReference>
<dbReference type="InterPro" id="IPR031468">
    <property type="entry name" value="SMP_LBD"/>
</dbReference>
<reference evidence="11 12" key="1">
    <citation type="submission" date="2016-03" db="EMBL/GenBank/DDBJ databases">
        <title>Whole genome sequencing of Grifola frondosa 9006-11.</title>
        <authorList>
            <person name="Min B."/>
            <person name="Park H."/>
            <person name="Kim J.-G."/>
            <person name="Cho H."/>
            <person name="Oh Y.-L."/>
            <person name="Kong W.-S."/>
            <person name="Choi I.-G."/>
        </authorList>
    </citation>
    <scope>NUCLEOTIDE SEQUENCE [LARGE SCALE GENOMIC DNA]</scope>
    <source>
        <strain evidence="11 12">9006-11</strain>
    </source>
</reference>
<dbReference type="GO" id="GO:0008289">
    <property type="term" value="F:lipid binding"/>
    <property type="evidence" value="ECO:0007669"/>
    <property type="project" value="UniProtKB-KW"/>
</dbReference>
<dbReference type="OrthoDB" id="5599157at2759"/>
<comment type="subcellular location">
    <subcellularLocation>
        <location evidence="8">Endoplasmic reticulum membrane</location>
        <topology evidence="8">Single-pass type I membrane protein</topology>
    </subcellularLocation>
    <text evidence="8">The ERMES/MDM complex localizes to a few discrete foci (around 10 per single cell), that represent mitochondria-endoplasmic reticulum junctions. These foci are often found next to mtDNA nucleoids.</text>
</comment>
<dbReference type="Pfam" id="PF10296">
    <property type="entry name" value="MMM1"/>
    <property type="match status" value="1"/>
</dbReference>
<gene>
    <name evidence="8 11" type="primary">MMM1</name>
    <name evidence="11" type="ORF">A0H81_00683</name>
</gene>
<keyword evidence="12" id="KW-1185">Reference proteome</keyword>
<keyword evidence="5" id="KW-0445">Lipid transport</keyword>
<evidence type="ECO:0000256" key="8">
    <source>
        <dbReference type="HAMAP-Rule" id="MF_03103"/>
    </source>
</evidence>
<comment type="function">
    <text evidence="8">Component of the ERMES/MDM complex, which serves as a molecular tether to connect the endoplasmic reticulum (ER) and mitochondria. Components of this complex are involved in the control of mitochondrial shape and protein biogenesis, and function in nonvesicular lipid trafficking between the ER and mitochondria. The MDM12-MMM1 subcomplex functions in the major beta-barrel assembly pathway that is responsible for biogenesis of all outer membrane beta-barrel proteins, and acts in a late step after the SAM complex. The MDM10-MDM12-MMM1 subcomplex further acts in the TOM40-specific pathway after the action of the MDM12-MMM1 complex. Essential for establishing and maintaining the structure of mitochondria and maintenance of mtDNA nucleoids.</text>
</comment>
<dbReference type="GO" id="GO:0005789">
    <property type="term" value="C:endoplasmic reticulum membrane"/>
    <property type="evidence" value="ECO:0007669"/>
    <property type="project" value="UniProtKB-SubCell"/>
</dbReference>
<evidence type="ECO:0000256" key="9">
    <source>
        <dbReference type="SAM" id="Phobius"/>
    </source>
</evidence>
<dbReference type="STRING" id="5627.A0A1C7MQ29"/>
<keyword evidence="7 8" id="KW-0472">Membrane</keyword>
<dbReference type="Proteomes" id="UP000092993">
    <property type="component" value="Unassembled WGS sequence"/>
</dbReference>
<dbReference type="InterPro" id="IPR027537">
    <property type="entry name" value="Mmm1"/>
</dbReference>
<dbReference type="GO" id="GO:1990456">
    <property type="term" value="P:mitochondrion-endoplasmic reticulum membrane tethering"/>
    <property type="evidence" value="ECO:0007669"/>
    <property type="project" value="TreeGrafter"/>
</dbReference>
<keyword evidence="2 8" id="KW-0812">Transmembrane</keyword>
<accession>A0A1C7MQ29</accession>
<keyword evidence="4 8" id="KW-1133">Transmembrane helix</keyword>
<evidence type="ECO:0000256" key="6">
    <source>
        <dbReference type="ARBA" id="ARBA00023121"/>
    </source>
</evidence>